<evidence type="ECO:0000256" key="6">
    <source>
        <dbReference type="ARBA" id="ARBA00022519"/>
    </source>
</evidence>
<comment type="subcellular location">
    <subcellularLocation>
        <location evidence="1">Cell inner membrane</location>
        <topology evidence="1">Single-pass membrane protein</topology>
        <orientation evidence="1">Cytoplasmic side</orientation>
    </subcellularLocation>
    <subcellularLocation>
        <location evidence="13">Cell membrane</location>
    </subcellularLocation>
</comment>
<comment type="pathway">
    <text evidence="2 13">Bacterial outer membrane biogenesis; LPS core biosynthesis.</text>
</comment>
<dbReference type="GO" id="GO:0009245">
    <property type="term" value="P:lipid A biosynthetic process"/>
    <property type="evidence" value="ECO:0007669"/>
    <property type="project" value="TreeGrafter"/>
</dbReference>
<comment type="similarity">
    <text evidence="3">Belongs to the glycosyltransferase group 1 family. Glycosyltransferase 30 subfamily.</text>
</comment>
<dbReference type="EMBL" id="CP044222">
    <property type="protein sequence ID" value="QEW08672.1"/>
    <property type="molecule type" value="Genomic_DNA"/>
</dbReference>
<dbReference type="GO" id="GO:0005886">
    <property type="term" value="C:plasma membrane"/>
    <property type="evidence" value="ECO:0007669"/>
    <property type="project" value="UniProtKB-SubCell"/>
</dbReference>
<dbReference type="UniPathway" id="UPA00958"/>
<dbReference type="Proteomes" id="UP000325606">
    <property type="component" value="Chromosome"/>
</dbReference>
<dbReference type="NCBIfam" id="NF004388">
    <property type="entry name" value="PRK05749.1-4"/>
    <property type="match status" value="1"/>
</dbReference>
<dbReference type="GO" id="GO:0009244">
    <property type="term" value="P:lipopolysaccharide core region biosynthetic process"/>
    <property type="evidence" value="ECO:0007669"/>
    <property type="project" value="UniProtKB-UniRule"/>
</dbReference>
<dbReference type="KEGG" id="nik:F5I99_17220"/>
<organism evidence="16 17">
    <name type="scientific">Nitrincola iocasae</name>
    <dbReference type="NCBI Taxonomy" id="2614693"/>
    <lineage>
        <taxon>Bacteria</taxon>
        <taxon>Pseudomonadati</taxon>
        <taxon>Pseudomonadota</taxon>
        <taxon>Gammaproteobacteria</taxon>
        <taxon>Oceanospirillales</taxon>
        <taxon>Oceanospirillaceae</taxon>
        <taxon>Nitrincola</taxon>
    </lineage>
</organism>
<sequence>MSRYIYTLVLHLLLPSILIRLWLRGRQAPAYRQRWTERLGFTPPLASSTAPLWVHAVSVGEVQAVATLIHRFLQHHPEIPVLITTMTPTGADRVKQLFGEQVAHRYCPYDLPWAMSRFLDITQPRGCVIVETELWPNFLRQCQRKQIPTLLANARLSERSARGYARFPSLTRDMLNRLSRVAVQDHTDGERFKALGLDPSRLNVIGSIKFDVEINPQWAKDARQLRQHWGAARPVFLAASTHDDEESQLLANLPELLSAYPDLLIVLVPRHPERFDTVAQLCQSSGLTCTRRSQNTLASPDTQIYLADTMGELMSFCSAADIVFVGGSLIERGGHNPLEPALLGKPVITGLHTFNFAAITQGLASAGALSQVKNAKDVMSQLQFWLSNPDSATCAGQAAQDYVASHAGALSRLEAELEPLLKTTTNQ</sequence>
<gene>
    <name evidence="16" type="ORF">F5I99_17220</name>
</gene>
<feature type="site" description="Transition state stabilizer" evidence="12">
    <location>
        <position position="209"/>
    </location>
</feature>
<protein>
    <recommendedName>
        <fullName evidence="5 13">3-deoxy-D-manno-octulosonic acid transferase</fullName>
        <shortName evidence="13">Kdo transferase</shortName>
        <ecNumber evidence="4 13">2.4.99.12</ecNumber>
    </recommendedName>
    <alternativeName>
        <fullName evidence="9 13">Lipid IV(A) 3-deoxy-D-manno-octulosonic acid transferase</fullName>
    </alternativeName>
</protein>
<dbReference type="InterPro" id="IPR038107">
    <property type="entry name" value="Glycos_transf_N_sf"/>
</dbReference>
<evidence type="ECO:0000256" key="13">
    <source>
        <dbReference type="RuleBase" id="RU365103"/>
    </source>
</evidence>
<dbReference type="FunFam" id="3.40.50.11720:FF:000001">
    <property type="entry name" value="3-deoxy-D-manno-octulosonic acid transferase"/>
    <property type="match status" value="1"/>
</dbReference>
<evidence type="ECO:0000256" key="4">
    <source>
        <dbReference type="ARBA" id="ARBA00012621"/>
    </source>
</evidence>
<keyword evidence="8" id="KW-0812">Transmembrane</keyword>
<comment type="function">
    <text evidence="13">Involved in lipopolysaccharide (LPS) biosynthesis. Catalyzes the transfer of 3-deoxy-D-manno-octulosonate (Kdo) residue(s) from CMP-Kdo to lipid IV(A), the tetraacyldisaccharide-1,4'-bisphosphate precursor of lipid A.</text>
</comment>
<evidence type="ECO:0000256" key="11">
    <source>
        <dbReference type="PIRSR" id="PIRSR639901-1"/>
    </source>
</evidence>
<keyword evidence="17" id="KW-1185">Reference proteome</keyword>
<keyword evidence="6" id="KW-0997">Cell inner membrane</keyword>
<keyword evidence="13" id="KW-0448">Lipopolysaccharide biosynthesis</keyword>
<keyword evidence="6" id="KW-0472">Membrane</keyword>
<feature type="active site" description="Proton acceptor" evidence="11">
    <location>
        <position position="61"/>
    </location>
</feature>
<evidence type="ECO:0000259" key="15">
    <source>
        <dbReference type="Pfam" id="PF04413"/>
    </source>
</evidence>
<evidence type="ECO:0000256" key="3">
    <source>
        <dbReference type="ARBA" id="ARBA00006380"/>
    </source>
</evidence>
<evidence type="ECO:0000256" key="10">
    <source>
        <dbReference type="ARBA" id="ARBA00049183"/>
    </source>
</evidence>
<dbReference type="SUPFAM" id="SSF53756">
    <property type="entry name" value="UDP-Glycosyltransferase/glycogen phosphorylase"/>
    <property type="match status" value="1"/>
</dbReference>
<proteinExistence type="inferred from homology"/>
<evidence type="ECO:0000256" key="7">
    <source>
        <dbReference type="ARBA" id="ARBA00022679"/>
    </source>
</evidence>
<feature type="domain" description="Glycosyl transferase family 1" evidence="14">
    <location>
        <begin position="292"/>
        <end position="400"/>
    </location>
</feature>
<accession>A0A5J6LK91</accession>
<dbReference type="Gene3D" id="3.40.50.11720">
    <property type="entry name" value="3-Deoxy-D-manno-octulosonic-acid transferase, N-terminal domain"/>
    <property type="match status" value="1"/>
</dbReference>
<evidence type="ECO:0000259" key="14">
    <source>
        <dbReference type="Pfam" id="PF00534"/>
    </source>
</evidence>
<evidence type="ECO:0000256" key="9">
    <source>
        <dbReference type="ARBA" id="ARBA00031445"/>
    </source>
</evidence>
<reference evidence="16 17" key="1">
    <citation type="submission" date="2019-09" db="EMBL/GenBank/DDBJ databases">
        <title>Nitrincola iocasae sp. nov., a bacterium isolated from the sediment collected at a cold seep field in South China Sea.</title>
        <authorList>
            <person name="Zhang H."/>
            <person name="Wang H."/>
            <person name="Li C."/>
        </authorList>
    </citation>
    <scope>NUCLEOTIDE SEQUENCE [LARGE SCALE GENOMIC DNA]</scope>
    <source>
        <strain evidence="16 17">KXZD1103</strain>
    </source>
</reference>
<evidence type="ECO:0000256" key="12">
    <source>
        <dbReference type="PIRSR" id="PIRSR639901-2"/>
    </source>
</evidence>
<evidence type="ECO:0000256" key="2">
    <source>
        <dbReference type="ARBA" id="ARBA00004713"/>
    </source>
</evidence>
<dbReference type="AlphaFoldDB" id="A0A5J6LK91"/>
<keyword evidence="8" id="KW-0735">Signal-anchor</keyword>
<dbReference type="InterPro" id="IPR007507">
    <property type="entry name" value="Glycos_transf_N"/>
</dbReference>
<keyword evidence="7 13" id="KW-0808">Transferase</keyword>
<evidence type="ECO:0000313" key="17">
    <source>
        <dbReference type="Proteomes" id="UP000325606"/>
    </source>
</evidence>
<feature type="domain" description="3-deoxy-D-manno-octulosonic-acid transferase N-terminal" evidence="15">
    <location>
        <begin position="33"/>
        <end position="212"/>
    </location>
</feature>
<name>A0A5J6LK91_9GAMM</name>
<dbReference type="EC" id="2.4.99.12" evidence="4 13"/>
<dbReference type="PANTHER" id="PTHR42755:SF1">
    <property type="entry name" value="3-DEOXY-D-MANNO-OCTULOSONIC ACID TRANSFERASE, MITOCHONDRIAL-RELATED"/>
    <property type="match status" value="1"/>
</dbReference>
<evidence type="ECO:0000313" key="16">
    <source>
        <dbReference type="EMBL" id="QEW08672.1"/>
    </source>
</evidence>
<dbReference type="InterPro" id="IPR039901">
    <property type="entry name" value="Kdotransferase"/>
</dbReference>
<keyword evidence="13" id="KW-1003">Cell membrane</keyword>
<feature type="site" description="Transition state stabilizer" evidence="12">
    <location>
        <position position="131"/>
    </location>
</feature>
<dbReference type="InterPro" id="IPR001296">
    <property type="entry name" value="Glyco_trans_1"/>
</dbReference>
<comment type="catalytic activity">
    <reaction evidence="10 13">
        <text>lipid IVA (E. coli) + CMP-3-deoxy-beta-D-manno-octulosonate = alpha-Kdo-(2-&gt;6)-lipid IVA (E. coli) + CMP + H(+)</text>
        <dbReference type="Rhea" id="RHEA:28066"/>
        <dbReference type="ChEBI" id="CHEBI:15378"/>
        <dbReference type="ChEBI" id="CHEBI:58603"/>
        <dbReference type="ChEBI" id="CHEBI:60364"/>
        <dbReference type="ChEBI" id="CHEBI:60377"/>
        <dbReference type="ChEBI" id="CHEBI:85987"/>
        <dbReference type="EC" id="2.4.99.12"/>
    </reaction>
</comment>
<evidence type="ECO:0000256" key="8">
    <source>
        <dbReference type="ARBA" id="ARBA00022968"/>
    </source>
</evidence>
<dbReference type="FunFam" id="3.40.50.2000:FF:000032">
    <property type="entry name" value="3-deoxy-D-manno-octulosonic acid transferase"/>
    <property type="match status" value="1"/>
</dbReference>
<dbReference type="GO" id="GO:0043842">
    <property type="term" value="F:Kdo transferase activity"/>
    <property type="evidence" value="ECO:0007669"/>
    <property type="project" value="UniProtKB-EC"/>
</dbReference>
<dbReference type="PANTHER" id="PTHR42755">
    <property type="entry name" value="3-DEOXY-MANNO-OCTULOSONATE CYTIDYLYLTRANSFERASE"/>
    <property type="match status" value="1"/>
</dbReference>
<dbReference type="Pfam" id="PF04413">
    <property type="entry name" value="Glycos_transf_N"/>
    <property type="match status" value="1"/>
</dbReference>
<dbReference type="Gene3D" id="3.40.50.2000">
    <property type="entry name" value="Glycogen Phosphorylase B"/>
    <property type="match status" value="1"/>
</dbReference>
<evidence type="ECO:0000256" key="1">
    <source>
        <dbReference type="ARBA" id="ARBA00004388"/>
    </source>
</evidence>
<dbReference type="Pfam" id="PF00534">
    <property type="entry name" value="Glycos_transf_1"/>
    <property type="match status" value="1"/>
</dbReference>
<evidence type="ECO:0000256" key="5">
    <source>
        <dbReference type="ARBA" id="ARBA00019077"/>
    </source>
</evidence>